<dbReference type="InterPro" id="IPR002347">
    <property type="entry name" value="SDR_fam"/>
</dbReference>
<organism evidence="4 5">
    <name type="scientific">Intoshia linei</name>
    <dbReference type="NCBI Taxonomy" id="1819745"/>
    <lineage>
        <taxon>Eukaryota</taxon>
        <taxon>Metazoa</taxon>
        <taxon>Spiralia</taxon>
        <taxon>Lophotrochozoa</taxon>
        <taxon>Mesozoa</taxon>
        <taxon>Orthonectida</taxon>
        <taxon>Rhopaluridae</taxon>
        <taxon>Intoshia</taxon>
    </lineage>
</organism>
<evidence type="ECO:0000256" key="1">
    <source>
        <dbReference type="ARBA" id="ARBA00006484"/>
    </source>
</evidence>
<keyword evidence="3" id="KW-0472">Membrane</keyword>
<dbReference type="InterPro" id="IPR036291">
    <property type="entry name" value="NAD(P)-bd_dom_sf"/>
</dbReference>
<name>A0A177B4C2_9BILA</name>
<comment type="caution">
    <text evidence="4">The sequence shown here is derived from an EMBL/GenBank/DDBJ whole genome shotgun (WGS) entry which is preliminary data.</text>
</comment>
<protein>
    <submittedName>
        <fullName evidence="4">Uncharacterized protein</fullName>
    </submittedName>
</protein>
<keyword evidence="5" id="KW-1185">Reference proteome</keyword>
<gene>
    <name evidence="4" type="ORF">A3Q56_03084</name>
</gene>
<evidence type="ECO:0000313" key="4">
    <source>
        <dbReference type="EMBL" id="OAF69147.1"/>
    </source>
</evidence>
<keyword evidence="3" id="KW-1133">Transmembrane helix</keyword>
<comment type="similarity">
    <text evidence="1">Belongs to the short-chain dehydrogenases/reductases (SDR) family.</text>
</comment>
<dbReference type="Gene3D" id="3.40.50.720">
    <property type="entry name" value="NAD(P)-binding Rossmann-like Domain"/>
    <property type="match status" value="1"/>
</dbReference>
<dbReference type="SUPFAM" id="SSF51735">
    <property type="entry name" value="NAD(P)-binding Rossmann-fold domains"/>
    <property type="match status" value="1"/>
</dbReference>
<dbReference type="PANTHER" id="PTHR44196">
    <property type="entry name" value="DEHYDROGENASE/REDUCTASE SDR FAMILY MEMBER 7B"/>
    <property type="match status" value="1"/>
</dbReference>
<dbReference type="Proteomes" id="UP000078046">
    <property type="component" value="Unassembled WGS sequence"/>
</dbReference>
<dbReference type="GO" id="GO:0016491">
    <property type="term" value="F:oxidoreductase activity"/>
    <property type="evidence" value="ECO:0007669"/>
    <property type="project" value="UniProtKB-KW"/>
</dbReference>
<dbReference type="Pfam" id="PF00106">
    <property type="entry name" value="adh_short"/>
    <property type="match status" value="1"/>
</dbReference>
<dbReference type="EMBL" id="LWCA01000328">
    <property type="protein sequence ID" value="OAF69147.1"/>
    <property type="molecule type" value="Genomic_DNA"/>
</dbReference>
<sequence length="339" mass="39436">MGITDVIIEYLYNFRSYISKYQFSIGFLTISTILCKLIALKLKRRDNAVNRLYYSNVLITGASSGLGRELAKTMYRLKCNLILTSRKEDKLITLRDQLKSEYPEIDTEIRLMELDLEYEESINQFLSKLKNTQIDVDILINNAGVRVRSDTQSVSLELEKKIMQINYFGPRQLTLGFLKLIQNSYMKRFIVMINSIQGISAVPYRGPYCASKHARLFLFFNFLSVYFNSFLVRAFTDVLRAEMHCTHSHINIQSIYPGNISMPESYPQYAFNGCGDLIEVNNSKKRAIAVDQVARRIFESIVQQQHECIIAPLTVRLFCYFRNIFNDMMINFQRKEALK</sequence>
<keyword evidence="2" id="KW-0560">Oxidoreductase</keyword>
<feature type="transmembrane region" description="Helical" evidence="3">
    <location>
        <begin position="21"/>
        <end position="42"/>
    </location>
</feature>
<keyword evidence="3" id="KW-0812">Transmembrane</keyword>
<dbReference type="PANTHER" id="PTHR44196:SF1">
    <property type="entry name" value="DEHYDROGENASE_REDUCTASE SDR FAMILY MEMBER 7B"/>
    <property type="match status" value="1"/>
</dbReference>
<reference evidence="4 5" key="1">
    <citation type="submission" date="2016-04" db="EMBL/GenBank/DDBJ databases">
        <title>The genome of Intoshia linei affirms orthonectids as highly simplified spiralians.</title>
        <authorList>
            <person name="Mikhailov K.V."/>
            <person name="Slusarev G.S."/>
            <person name="Nikitin M.A."/>
            <person name="Logacheva M.D."/>
            <person name="Penin A."/>
            <person name="Aleoshin V."/>
            <person name="Panchin Y.V."/>
        </authorList>
    </citation>
    <scope>NUCLEOTIDE SEQUENCE [LARGE SCALE GENOMIC DNA]</scope>
    <source>
        <strain evidence="4">Intl2013</strain>
        <tissue evidence="4">Whole animal</tissue>
    </source>
</reference>
<dbReference type="PRINTS" id="PR00081">
    <property type="entry name" value="GDHRDH"/>
</dbReference>
<evidence type="ECO:0000256" key="3">
    <source>
        <dbReference type="SAM" id="Phobius"/>
    </source>
</evidence>
<evidence type="ECO:0000256" key="2">
    <source>
        <dbReference type="ARBA" id="ARBA00023002"/>
    </source>
</evidence>
<proteinExistence type="inferred from homology"/>
<evidence type="ECO:0000313" key="5">
    <source>
        <dbReference type="Proteomes" id="UP000078046"/>
    </source>
</evidence>
<dbReference type="AlphaFoldDB" id="A0A177B4C2"/>
<dbReference type="OrthoDB" id="5307821at2759"/>
<accession>A0A177B4C2</accession>
<dbReference type="GO" id="GO:0016020">
    <property type="term" value="C:membrane"/>
    <property type="evidence" value="ECO:0007669"/>
    <property type="project" value="TreeGrafter"/>
</dbReference>